<protein>
    <submittedName>
        <fullName evidence="1">Uncharacterized protein (TIGR00266 family)</fullName>
    </submittedName>
</protein>
<evidence type="ECO:0000313" key="2">
    <source>
        <dbReference type="Proteomes" id="UP000622552"/>
    </source>
</evidence>
<organism evidence="1 2">
    <name type="scientific">Longispora fulva</name>
    <dbReference type="NCBI Taxonomy" id="619741"/>
    <lineage>
        <taxon>Bacteria</taxon>
        <taxon>Bacillati</taxon>
        <taxon>Actinomycetota</taxon>
        <taxon>Actinomycetes</taxon>
        <taxon>Micromonosporales</taxon>
        <taxon>Micromonosporaceae</taxon>
        <taxon>Longispora</taxon>
    </lineage>
</organism>
<accession>A0A8J7KM68</accession>
<dbReference type="Pfam" id="PF01987">
    <property type="entry name" value="AIM24"/>
    <property type="match status" value="1"/>
</dbReference>
<dbReference type="InterPro" id="IPR016031">
    <property type="entry name" value="Trp_RNA-bd_attenuator-like_dom"/>
</dbReference>
<dbReference type="Proteomes" id="UP000622552">
    <property type="component" value="Unassembled WGS sequence"/>
</dbReference>
<dbReference type="InterPro" id="IPR002838">
    <property type="entry name" value="AIM24"/>
</dbReference>
<dbReference type="PANTHER" id="PTHR43657:SF1">
    <property type="entry name" value="ALTERED INHERITANCE OF MITOCHONDRIA PROTEIN 24, MITOCHONDRIAL"/>
    <property type="match status" value="1"/>
</dbReference>
<sequence>MTELNVLPDAGQAGAFSYRIDYRPAFALATLVLGPEQSVKAEAGAMVSMSGNVELASKMEGGLWGAVKRGVGGRSAFVSTYTARGGPGELTLAPATPGDVVPLHVAGDTYNVAASCYLAAELSLGVETGWGGARSFFSSDSAFVLQVSGTGVLLVTAFGALHRRVLADGERYVVDTGHLVAWHAGMAYTINKATKSLFRSVTSGEGLVATFTGPGTLLMQTRNIEALAGVLRPFFPSGNSGSSD</sequence>
<dbReference type="EMBL" id="JADOUF010000001">
    <property type="protein sequence ID" value="MBG6138846.1"/>
    <property type="molecule type" value="Genomic_DNA"/>
</dbReference>
<name>A0A8J7KM68_9ACTN</name>
<dbReference type="Gene3D" id="3.60.160.10">
    <property type="entry name" value="Mitochondrial biogenesis AIM24"/>
    <property type="match status" value="1"/>
</dbReference>
<dbReference type="NCBIfam" id="TIGR00266">
    <property type="entry name" value="TIGR00266 family protein"/>
    <property type="match status" value="1"/>
</dbReference>
<proteinExistence type="predicted"/>
<comment type="caution">
    <text evidence="1">The sequence shown here is derived from an EMBL/GenBank/DDBJ whole genome shotgun (WGS) entry which is preliminary data.</text>
</comment>
<evidence type="ECO:0000313" key="1">
    <source>
        <dbReference type="EMBL" id="MBG6138846.1"/>
    </source>
</evidence>
<dbReference type="InterPro" id="IPR036983">
    <property type="entry name" value="AIM24_sf"/>
</dbReference>
<dbReference type="AlphaFoldDB" id="A0A8J7KM68"/>
<gene>
    <name evidence="1" type="ORF">IW245_005040</name>
</gene>
<dbReference type="RefSeq" id="WP_197005560.1">
    <property type="nucleotide sequence ID" value="NZ_BONS01000009.1"/>
</dbReference>
<keyword evidence="2" id="KW-1185">Reference proteome</keyword>
<reference evidence="1" key="1">
    <citation type="submission" date="2020-11" db="EMBL/GenBank/DDBJ databases">
        <title>Sequencing the genomes of 1000 actinobacteria strains.</title>
        <authorList>
            <person name="Klenk H.-P."/>
        </authorList>
    </citation>
    <scope>NUCLEOTIDE SEQUENCE</scope>
    <source>
        <strain evidence="1">DSM 45356</strain>
    </source>
</reference>
<dbReference type="SUPFAM" id="SSF51219">
    <property type="entry name" value="TRAP-like"/>
    <property type="match status" value="1"/>
</dbReference>
<dbReference type="PANTHER" id="PTHR43657">
    <property type="entry name" value="TRYPTOPHAN RNA-BINDING ATTENUATOR PROTEIN-LIKE PROTEIN"/>
    <property type="match status" value="1"/>
</dbReference>